<proteinExistence type="predicted"/>
<comment type="caution">
    <text evidence="1">The sequence shown here is derived from an EMBL/GenBank/DDBJ whole genome shotgun (WGS) entry which is preliminary data.</text>
</comment>
<evidence type="ECO:0000313" key="2">
    <source>
        <dbReference type="Proteomes" id="UP000054776"/>
    </source>
</evidence>
<organism evidence="1 2">
    <name type="scientific">Trichinella spiralis</name>
    <name type="common">Trichina worm</name>
    <dbReference type="NCBI Taxonomy" id="6334"/>
    <lineage>
        <taxon>Eukaryota</taxon>
        <taxon>Metazoa</taxon>
        <taxon>Ecdysozoa</taxon>
        <taxon>Nematoda</taxon>
        <taxon>Enoplea</taxon>
        <taxon>Dorylaimia</taxon>
        <taxon>Trichinellida</taxon>
        <taxon>Trichinellidae</taxon>
        <taxon>Trichinella</taxon>
    </lineage>
</organism>
<dbReference type="AlphaFoldDB" id="A0A0V1AYK5"/>
<sequence length="135" mass="15227">MTGIRDEELRRVGIRTLVGHGDNPAAVVLQLFAQFIFEFLSPDALAPFSSSRWIAGLNHEAFNVPMEQTTVIIAGSAQRKKVLNVEVQILFYEAIRCFKLKVSCYTIGHRRIKIPNATVYYVENGSKLLLDFGLR</sequence>
<gene>
    <name evidence="1" type="ORF">T01_489</name>
</gene>
<dbReference type="OrthoDB" id="10610834at2759"/>
<dbReference type="InParanoid" id="A0A0V1AYK5"/>
<evidence type="ECO:0000313" key="1">
    <source>
        <dbReference type="EMBL" id="KRY29846.1"/>
    </source>
</evidence>
<accession>A0A0V1AYK5</accession>
<keyword evidence="2" id="KW-1185">Reference proteome</keyword>
<dbReference type="Proteomes" id="UP000054776">
    <property type="component" value="Unassembled WGS sequence"/>
</dbReference>
<dbReference type="EMBL" id="JYDH01000158">
    <property type="protein sequence ID" value="KRY29846.1"/>
    <property type="molecule type" value="Genomic_DNA"/>
</dbReference>
<protein>
    <submittedName>
        <fullName evidence="1">Uncharacterized protein</fullName>
    </submittedName>
</protein>
<name>A0A0V1AYK5_TRISP</name>
<reference evidence="1 2" key="1">
    <citation type="submission" date="2015-01" db="EMBL/GenBank/DDBJ databases">
        <title>Evolution of Trichinella species and genotypes.</title>
        <authorList>
            <person name="Korhonen P.K."/>
            <person name="Edoardo P."/>
            <person name="Giuseppe L.R."/>
            <person name="Gasser R.B."/>
        </authorList>
    </citation>
    <scope>NUCLEOTIDE SEQUENCE [LARGE SCALE GENOMIC DNA]</scope>
    <source>
        <strain evidence="1">ISS3</strain>
    </source>
</reference>